<organism evidence="7 8">
    <name type="scientific">Clitoria ternatea</name>
    <name type="common">Butterfly pea</name>
    <dbReference type="NCBI Taxonomy" id="43366"/>
    <lineage>
        <taxon>Eukaryota</taxon>
        <taxon>Viridiplantae</taxon>
        <taxon>Streptophyta</taxon>
        <taxon>Embryophyta</taxon>
        <taxon>Tracheophyta</taxon>
        <taxon>Spermatophyta</taxon>
        <taxon>Magnoliopsida</taxon>
        <taxon>eudicotyledons</taxon>
        <taxon>Gunneridae</taxon>
        <taxon>Pentapetalae</taxon>
        <taxon>rosids</taxon>
        <taxon>fabids</taxon>
        <taxon>Fabales</taxon>
        <taxon>Fabaceae</taxon>
        <taxon>Papilionoideae</taxon>
        <taxon>50 kb inversion clade</taxon>
        <taxon>NPAAA clade</taxon>
        <taxon>indigoferoid/millettioid clade</taxon>
        <taxon>Phaseoleae</taxon>
        <taxon>Clitoria</taxon>
    </lineage>
</organism>
<feature type="chain" id="PRO_5042867418" description="RING-type domain-containing protein" evidence="5">
    <location>
        <begin position="19"/>
        <end position="122"/>
    </location>
</feature>
<dbReference type="Proteomes" id="UP001359559">
    <property type="component" value="Unassembled WGS sequence"/>
</dbReference>
<dbReference type="GO" id="GO:0005634">
    <property type="term" value="C:nucleus"/>
    <property type="evidence" value="ECO:0007669"/>
    <property type="project" value="TreeGrafter"/>
</dbReference>
<keyword evidence="5" id="KW-0732">Signal</keyword>
<dbReference type="PANTHER" id="PTHR45931">
    <property type="entry name" value="SI:CH211-59O9.10"/>
    <property type="match status" value="1"/>
</dbReference>
<evidence type="ECO:0000313" key="7">
    <source>
        <dbReference type="EMBL" id="KAK7301382.1"/>
    </source>
</evidence>
<keyword evidence="1" id="KW-0479">Metal-binding</keyword>
<accession>A0AAN9PL70</accession>
<dbReference type="GO" id="GO:0008270">
    <property type="term" value="F:zinc ion binding"/>
    <property type="evidence" value="ECO:0007669"/>
    <property type="project" value="UniProtKB-KW"/>
</dbReference>
<protein>
    <recommendedName>
        <fullName evidence="6">RING-type domain-containing protein</fullName>
    </recommendedName>
</protein>
<comment type="caution">
    <text evidence="7">The sequence shown here is derived from an EMBL/GenBank/DDBJ whole genome shotgun (WGS) entry which is preliminary data.</text>
</comment>
<dbReference type="GO" id="GO:0061630">
    <property type="term" value="F:ubiquitin protein ligase activity"/>
    <property type="evidence" value="ECO:0007669"/>
    <property type="project" value="TreeGrafter"/>
</dbReference>
<sequence>MLPIILLHLGECARIVVAENRTNVWEIYVRLLVTTQPRNDNIDDDQGQHLSLATQVVDSFEKVEETDSCSMDRCAICLEEFYEGSKSELVKTLCSHVFHKECVVKWFRGMMGIVSFHSLSSV</sequence>
<dbReference type="AlphaFoldDB" id="A0AAN9PL70"/>
<evidence type="ECO:0000256" key="3">
    <source>
        <dbReference type="ARBA" id="ARBA00022833"/>
    </source>
</evidence>
<evidence type="ECO:0000256" key="2">
    <source>
        <dbReference type="ARBA" id="ARBA00022771"/>
    </source>
</evidence>
<dbReference type="InterPro" id="IPR013083">
    <property type="entry name" value="Znf_RING/FYVE/PHD"/>
</dbReference>
<dbReference type="SUPFAM" id="SSF57850">
    <property type="entry name" value="RING/U-box"/>
    <property type="match status" value="1"/>
</dbReference>
<dbReference type="InterPro" id="IPR051834">
    <property type="entry name" value="RING_finger_E3_ligase"/>
</dbReference>
<gene>
    <name evidence="7" type="ORF">RJT34_12245</name>
</gene>
<proteinExistence type="predicted"/>
<keyword evidence="2 4" id="KW-0863">Zinc-finger</keyword>
<dbReference type="PANTHER" id="PTHR45931:SF3">
    <property type="entry name" value="RING ZINC FINGER-CONTAINING PROTEIN"/>
    <property type="match status" value="1"/>
</dbReference>
<feature type="domain" description="RING-type" evidence="6">
    <location>
        <begin position="74"/>
        <end position="106"/>
    </location>
</feature>
<evidence type="ECO:0000256" key="5">
    <source>
        <dbReference type="SAM" id="SignalP"/>
    </source>
</evidence>
<name>A0AAN9PL70_CLITE</name>
<evidence type="ECO:0000259" key="6">
    <source>
        <dbReference type="PROSITE" id="PS50089"/>
    </source>
</evidence>
<evidence type="ECO:0000313" key="8">
    <source>
        <dbReference type="Proteomes" id="UP001359559"/>
    </source>
</evidence>
<dbReference type="GO" id="GO:0006511">
    <property type="term" value="P:ubiquitin-dependent protein catabolic process"/>
    <property type="evidence" value="ECO:0007669"/>
    <property type="project" value="TreeGrafter"/>
</dbReference>
<dbReference type="InterPro" id="IPR001841">
    <property type="entry name" value="Znf_RING"/>
</dbReference>
<keyword evidence="8" id="KW-1185">Reference proteome</keyword>
<keyword evidence="3" id="KW-0862">Zinc</keyword>
<dbReference type="Gene3D" id="3.30.40.10">
    <property type="entry name" value="Zinc/RING finger domain, C3HC4 (zinc finger)"/>
    <property type="match status" value="1"/>
</dbReference>
<reference evidence="7 8" key="1">
    <citation type="submission" date="2024-01" db="EMBL/GenBank/DDBJ databases">
        <title>The genomes of 5 underutilized Papilionoideae crops provide insights into root nodulation and disease resistance.</title>
        <authorList>
            <person name="Yuan L."/>
        </authorList>
    </citation>
    <scope>NUCLEOTIDE SEQUENCE [LARGE SCALE GENOMIC DNA]</scope>
    <source>
        <strain evidence="7">LY-2023</strain>
        <tissue evidence="7">Leaf</tissue>
    </source>
</reference>
<evidence type="ECO:0000256" key="1">
    <source>
        <dbReference type="ARBA" id="ARBA00022723"/>
    </source>
</evidence>
<dbReference type="EMBL" id="JAYKXN010000003">
    <property type="protein sequence ID" value="KAK7301382.1"/>
    <property type="molecule type" value="Genomic_DNA"/>
</dbReference>
<feature type="signal peptide" evidence="5">
    <location>
        <begin position="1"/>
        <end position="18"/>
    </location>
</feature>
<dbReference type="Pfam" id="PF13639">
    <property type="entry name" value="zf-RING_2"/>
    <property type="match status" value="1"/>
</dbReference>
<evidence type="ECO:0000256" key="4">
    <source>
        <dbReference type="PROSITE-ProRule" id="PRU00175"/>
    </source>
</evidence>
<dbReference type="PROSITE" id="PS50089">
    <property type="entry name" value="ZF_RING_2"/>
    <property type="match status" value="1"/>
</dbReference>